<dbReference type="Pfam" id="PF00169">
    <property type="entry name" value="PH"/>
    <property type="match status" value="1"/>
</dbReference>
<accession>A0A8S4NUW1</accession>
<dbReference type="AlphaFoldDB" id="A0A8S4NUW1"/>
<evidence type="ECO:0000256" key="14">
    <source>
        <dbReference type="SAM" id="Phobius"/>
    </source>
</evidence>
<dbReference type="InterPro" id="IPR011993">
    <property type="entry name" value="PH-like_dom_sf"/>
</dbReference>
<feature type="region of interest" description="Disordered" evidence="13">
    <location>
        <begin position="21"/>
        <end position="85"/>
    </location>
</feature>
<dbReference type="PROSITE" id="PS01013">
    <property type="entry name" value="OSBP"/>
    <property type="match status" value="1"/>
</dbReference>
<evidence type="ECO:0000313" key="17">
    <source>
        <dbReference type="Proteomes" id="UP000749559"/>
    </source>
</evidence>
<dbReference type="SMART" id="SM00233">
    <property type="entry name" value="PH"/>
    <property type="match status" value="1"/>
</dbReference>
<dbReference type="Gene3D" id="2.30.29.30">
    <property type="entry name" value="Pleckstrin-homology domain (PH domain)/Phosphotyrosine-binding domain (PTB)"/>
    <property type="match status" value="1"/>
</dbReference>
<dbReference type="InterPro" id="IPR000648">
    <property type="entry name" value="Oxysterol-bd"/>
</dbReference>
<dbReference type="GO" id="GO:0032541">
    <property type="term" value="C:cortical endoplasmic reticulum"/>
    <property type="evidence" value="ECO:0007669"/>
    <property type="project" value="TreeGrafter"/>
</dbReference>
<evidence type="ECO:0000256" key="9">
    <source>
        <dbReference type="ARBA" id="ARBA00023121"/>
    </source>
</evidence>
<dbReference type="PANTHER" id="PTHR10972">
    <property type="entry name" value="OXYSTEROL-BINDING PROTEIN-RELATED"/>
    <property type="match status" value="1"/>
</dbReference>
<evidence type="ECO:0000256" key="1">
    <source>
        <dbReference type="ARBA" id="ARBA00004389"/>
    </source>
</evidence>
<dbReference type="EMBL" id="CAIIXF020000006">
    <property type="protein sequence ID" value="CAH1785611.1"/>
    <property type="molecule type" value="Genomic_DNA"/>
</dbReference>
<keyword evidence="10 14" id="KW-0472">Membrane</keyword>
<evidence type="ECO:0000256" key="7">
    <source>
        <dbReference type="ARBA" id="ARBA00022989"/>
    </source>
</evidence>
<feature type="compositionally biased region" description="Basic residues" evidence="13">
    <location>
        <begin position="182"/>
        <end position="193"/>
    </location>
</feature>
<organism evidence="16 17">
    <name type="scientific">Owenia fusiformis</name>
    <name type="common">Polychaete worm</name>
    <dbReference type="NCBI Taxonomy" id="6347"/>
    <lineage>
        <taxon>Eukaryota</taxon>
        <taxon>Metazoa</taxon>
        <taxon>Spiralia</taxon>
        <taxon>Lophotrochozoa</taxon>
        <taxon>Annelida</taxon>
        <taxon>Polychaeta</taxon>
        <taxon>Sedentaria</taxon>
        <taxon>Canalipalpata</taxon>
        <taxon>Sabellida</taxon>
        <taxon>Oweniida</taxon>
        <taxon>Oweniidae</taxon>
        <taxon>Owenia</taxon>
    </lineage>
</organism>
<evidence type="ECO:0000256" key="4">
    <source>
        <dbReference type="ARBA" id="ARBA00022553"/>
    </source>
</evidence>
<evidence type="ECO:0000256" key="2">
    <source>
        <dbReference type="ARBA" id="ARBA00008842"/>
    </source>
</evidence>
<proteinExistence type="inferred from homology"/>
<feature type="domain" description="PH" evidence="15">
    <location>
        <begin position="207"/>
        <end position="326"/>
    </location>
</feature>
<dbReference type="PROSITE" id="PS50003">
    <property type="entry name" value="PH_DOMAIN"/>
    <property type="match status" value="1"/>
</dbReference>
<dbReference type="PANTHER" id="PTHR10972:SF102">
    <property type="entry name" value="OXYSTEROL-BINDING PROTEIN"/>
    <property type="match status" value="1"/>
</dbReference>
<evidence type="ECO:0000256" key="8">
    <source>
        <dbReference type="ARBA" id="ARBA00023055"/>
    </source>
</evidence>
<dbReference type="FunFam" id="2.40.160.120:FF:000020">
    <property type="entry name" value="Oxysterol-binding protein"/>
    <property type="match status" value="1"/>
</dbReference>
<dbReference type="GO" id="GO:0006869">
    <property type="term" value="P:lipid transport"/>
    <property type="evidence" value="ECO:0007669"/>
    <property type="project" value="UniProtKB-KW"/>
</dbReference>
<dbReference type="FunFam" id="2.30.29.30:FF:000030">
    <property type="entry name" value="Oxysterol-binding protein"/>
    <property type="match status" value="1"/>
</dbReference>
<keyword evidence="9" id="KW-0446">Lipid-binding</keyword>
<evidence type="ECO:0000256" key="6">
    <source>
        <dbReference type="ARBA" id="ARBA00022824"/>
    </source>
</evidence>
<dbReference type="InterPro" id="IPR018494">
    <property type="entry name" value="Oxysterol-bd_CS"/>
</dbReference>
<feature type="region of interest" description="Disordered" evidence="13">
    <location>
        <begin position="845"/>
        <end position="889"/>
    </location>
</feature>
<evidence type="ECO:0000256" key="11">
    <source>
        <dbReference type="RuleBase" id="RU003844"/>
    </source>
</evidence>
<comment type="similarity">
    <text evidence="2 11">Belongs to the OSBP family.</text>
</comment>
<keyword evidence="5 14" id="KW-0812">Transmembrane</keyword>
<evidence type="ECO:0000259" key="15">
    <source>
        <dbReference type="PROSITE" id="PS50003"/>
    </source>
</evidence>
<comment type="caution">
    <text evidence="16">The sequence shown here is derived from an EMBL/GenBank/DDBJ whole genome shotgun (WGS) entry which is preliminary data.</text>
</comment>
<feature type="compositionally biased region" description="Basic and acidic residues" evidence="13">
    <location>
        <begin position="368"/>
        <end position="395"/>
    </location>
</feature>
<gene>
    <name evidence="16" type="ORF">OFUS_LOCUS11639</name>
</gene>
<feature type="transmembrane region" description="Helical" evidence="14">
    <location>
        <begin position="940"/>
        <end position="957"/>
    </location>
</feature>
<feature type="compositionally biased region" description="Acidic residues" evidence="13">
    <location>
        <begin position="396"/>
        <end position="410"/>
    </location>
</feature>
<feature type="compositionally biased region" description="Low complexity" evidence="13">
    <location>
        <begin position="34"/>
        <end position="46"/>
    </location>
</feature>
<evidence type="ECO:0000313" key="16">
    <source>
        <dbReference type="EMBL" id="CAH1785611.1"/>
    </source>
</evidence>
<dbReference type="OrthoDB" id="10053431at2759"/>
<evidence type="ECO:0000256" key="3">
    <source>
        <dbReference type="ARBA" id="ARBA00022448"/>
    </source>
</evidence>
<sequence length="958" mass="108909">MFGAFWSGALAEAARQVEEQSFTTERVNVPPYPQVVNVDGNKNGNNLTTRRSFSMSRPSVGESDTPNTSSPLKINPSSQDQTFKGATKGLGMVHNHSESPTGSHSPAFGGTVPQELQEEANNSEVARGSPTFQNRSKFEFLVDYYADQSETKIFSPLLEKAEHGSSSASSANKVSKRESLKAQKRNYRKEKKRATKELLSTLKDPSVIVMADWLKVRGSLKSWTKLWCVLKPGLVVLYKSHKAKSGHWVGTILLNTTELIERPSKKDGFCFKLFHPLEQSIWATRGPKGENIGAITQPLPYSYLIFRAESEAAGKCWMDALELALRCSSLLMRSMKDKDTPLADESYLTPTFRLGDSDQLNESDYERHFKEVDGDYKTDKDDKQSEKTDSEKSTDVSDEEKDVYDDDLEPIESPYVADAPEELGLQGDASQTEEVAEENKSLIWALVKQVRPGMDLSKVVLPTFILETRSLLDRFSDYYYHADLLSQAVQQEDAYSRIKAVVRWYIAGFYKKPKGPKKPYNPIIGETFRCYWKHPKTGSRTFYIAEQISHHPPVSAFHVSNRQDGFSISGSVLAKSKFYGNSLSAIMDGQGRLTFLKRGEDYVITMPYAHCKGVLIGTLTMELGGKVLIGCEKTGYKAELEFKLKPFFSSGEASNKISGKIKLGDETLATLDGHWDKEVFIRDKSTGESELFWQVTPDVRISRLKRHVVALEHQGEFESQRLWQQVTEAIVRGDQSAATQEKFILEEAQRQGAKERKAKMEEWTPRLFERDMITSDWVYKYADLRPWDAFNDLVQYENDFIIKTKTRHKTPLVRTTSIMSVEKSQEGLRNQKRQASIERVRAVRMRSTRTHSRQKMIINDSGSSTPDQDVSHRLEESSTDSTEETPHSLSYRTLKRALEPIQELQFEQNKKLTSVSDQVLALQYRRTMPEQGYSLQNRDWMILAILLGFQAIFFWLLK</sequence>
<evidence type="ECO:0000256" key="10">
    <source>
        <dbReference type="ARBA" id="ARBA00023136"/>
    </source>
</evidence>
<keyword evidence="3 12" id="KW-0813">Transport</keyword>
<feature type="region of interest" description="Disordered" evidence="13">
    <location>
        <begin position="368"/>
        <end position="410"/>
    </location>
</feature>
<dbReference type="Gene3D" id="1.10.287.2720">
    <property type="match status" value="1"/>
</dbReference>
<dbReference type="GO" id="GO:0015485">
    <property type="term" value="F:cholesterol binding"/>
    <property type="evidence" value="ECO:0007669"/>
    <property type="project" value="TreeGrafter"/>
</dbReference>
<dbReference type="Gene3D" id="2.40.160.120">
    <property type="match status" value="1"/>
</dbReference>
<dbReference type="SUPFAM" id="SSF144000">
    <property type="entry name" value="Oxysterol-binding protein-like"/>
    <property type="match status" value="1"/>
</dbReference>
<keyword evidence="17" id="KW-1185">Reference proteome</keyword>
<dbReference type="InterPro" id="IPR037239">
    <property type="entry name" value="OSBP_sf"/>
</dbReference>
<evidence type="ECO:0000256" key="5">
    <source>
        <dbReference type="ARBA" id="ARBA00022692"/>
    </source>
</evidence>
<protein>
    <recommendedName>
        <fullName evidence="12">Oxysterol-binding protein</fullName>
    </recommendedName>
</protein>
<dbReference type="Gene3D" id="3.30.70.3490">
    <property type="match status" value="1"/>
</dbReference>
<evidence type="ECO:0000256" key="12">
    <source>
        <dbReference type="RuleBase" id="RU003845"/>
    </source>
</evidence>
<reference evidence="16" key="1">
    <citation type="submission" date="2022-03" db="EMBL/GenBank/DDBJ databases">
        <authorList>
            <person name="Martin C."/>
        </authorList>
    </citation>
    <scope>NUCLEOTIDE SEQUENCE</scope>
</reference>
<feature type="compositionally biased region" description="Basic residues" evidence="13">
    <location>
        <begin position="845"/>
        <end position="854"/>
    </location>
</feature>
<feature type="compositionally biased region" description="Polar residues" evidence="13">
    <location>
        <begin position="47"/>
        <end position="84"/>
    </location>
</feature>
<keyword evidence="7 14" id="KW-1133">Transmembrane helix</keyword>
<feature type="region of interest" description="Disordered" evidence="13">
    <location>
        <begin position="164"/>
        <end position="193"/>
    </location>
</feature>
<dbReference type="SUPFAM" id="SSF50729">
    <property type="entry name" value="PH domain-like"/>
    <property type="match status" value="1"/>
</dbReference>
<dbReference type="Pfam" id="PF01237">
    <property type="entry name" value="Oxysterol_BP"/>
    <property type="match status" value="1"/>
</dbReference>
<evidence type="ECO:0000256" key="13">
    <source>
        <dbReference type="SAM" id="MobiDB-lite"/>
    </source>
</evidence>
<dbReference type="Proteomes" id="UP000749559">
    <property type="component" value="Unassembled WGS sequence"/>
</dbReference>
<dbReference type="InterPro" id="IPR001849">
    <property type="entry name" value="PH_domain"/>
</dbReference>
<name>A0A8S4NUW1_OWEFU</name>
<keyword evidence="8 12" id="KW-0445">Lipid transport</keyword>
<dbReference type="GO" id="GO:0005829">
    <property type="term" value="C:cytosol"/>
    <property type="evidence" value="ECO:0007669"/>
    <property type="project" value="TreeGrafter"/>
</dbReference>
<keyword evidence="6" id="KW-0256">Endoplasmic reticulum</keyword>
<dbReference type="CDD" id="cd13286">
    <property type="entry name" value="PH_OPR5_ORP8"/>
    <property type="match status" value="1"/>
</dbReference>
<keyword evidence="4" id="KW-0597">Phosphoprotein</keyword>
<comment type="subcellular location">
    <subcellularLocation>
        <location evidence="1">Endoplasmic reticulum membrane</location>
        <topology evidence="1">Single-pass membrane protein</topology>
    </subcellularLocation>
</comment>
<dbReference type="FunFam" id="1.10.287.2720:FF:000002">
    <property type="entry name" value="Oxysterol-binding protein"/>
    <property type="match status" value="1"/>
</dbReference>
<dbReference type="GO" id="GO:0005789">
    <property type="term" value="C:endoplasmic reticulum membrane"/>
    <property type="evidence" value="ECO:0007669"/>
    <property type="project" value="UniProtKB-SubCell"/>
</dbReference>